<dbReference type="Proteomes" id="UP000232060">
    <property type="component" value="Unassembled WGS sequence"/>
</dbReference>
<comment type="caution">
    <text evidence="3">The sequence shown here is derived from an EMBL/GenBank/DDBJ whole genome shotgun (WGS) entry which is preliminary data.</text>
</comment>
<organism evidence="3 4">
    <name type="scientific">Aeromonas lusitana</name>
    <dbReference type="NCBI Taxonomy" id="931529"/>
    <lineage>
        <taxon>Bacteria</taxon>
        <taxon>Pseudomonadati</taxon>
        <taxon>Pseudomonadota</taxon>
        <taxon>Gammaproteobacteria</taxon>
        <taxon>Aeromonadales</taxon>
        <taxon>Aeromonadaceae</taxon>
        <taxon>Aeromonas</taxon>
    </lineage>
</organism>
<proteinExistence type="inferred from homology"/>
<evidence type="ECO:0000256" key="1">
    <source>
        <dbReference type="RuleBase" id="RU000356"/>
    </source>
</evidence>
<reference evidence="3 4" key="1">
    <citation type="submission" date="2017-11" db="EMBL/GenBank/DDBJ databases">
        <title>Draft genome sequence of environmental isolate Aeromonas lusitania sp. nov. MDC 2473.</title>
        <authorList>
            <person name="Colston S.M."/>
            <person name="Navarro A."/>
            <person name="Martinez-Murcia A.J."/>
            <person name="Graf J."/>
        </authorList>
    </citation>
    <scope>NUCLEOTIDE SEQUENCE [LARGE SCALE GENOMIC DNA]</scope>
    <source>
        <strain evidence="3 4">MDC 2473</strain>
    </source>
</reference>
<dbReference type="InterPro" id="IPR012292">
    <property type="entry name" value="Globin/Proto"/>
</dbReference>
<dbReference type="GO" id="GO:0071500">
    <property type="term" value="P:cellular response to nitrosative stress"/>
    <property type="evidence" value="ECO:0007669"/>
    <property type="project" value="TreeGrafter"/>
</dbReference>
<sequence length="141" mass="15956">MTPAQIELVQKAWGKVTALNNAYVQEVYEELFKLSPELINLFPDPAGMPIAKVSETLNTVITSLEQLDALGFIIRDLGRRHQKFNVQPHQFALLKQAMTTVLSRRLGTHFQPELADAWSQMYDEVSVLMQEGLSQRTESVV</sequence>
<dbReference type="Pfam" id="PF00042">
    <property type="entry name" value="Globin"/>
    <property type="match status" value="1"/>
</dbReference>
<keyword evidence="4" id="KW-1185">Reference proteome</keyword>
<evidence type="ECO:0000259" key="2">
    <source>
        <dbReference type="PROSITE" id="PS01033"/>
    </source>
</evidence>
<dbReference type="GO" id="GO:0008941">
    <property type="term" value="F:nitric oxide dioxygenase NAD(P)H activity"/>
    <property type="evidence" value="ECO:0007669"/>
    <property type="project" value="TreeGrafter"/>
</dbReference>
<dbReference type="PANTHER" id="PTHR43396">
    <property type="entry name" value="FLAVOHEMOPROTEIN"/>
    <property type="match status" value="1"/>
</dbReference>
<comment type="similarity">
    <text evidence="1">Belongs to the globin family.</text>
</comment>
<name>A0A2M8HAR5_9GAMM</name>
<dbReference type="PROSITE" id="PS01033">
    <property type="entry name" value="GLOBIN"/>
    <property type="match status" value="1"/>
</dbReference>
<dbReference type="GO" id="GO:0019825">
    <property type="term" value="F:oxygen binding"/>
    <property type="evidence" value="ECO:0007669"/>
    <property type="project" value="InterPro"/>
</dbReference>
<keyword evidence="1" id="KW-0561">Oxygen transport</keyword>
<dbReference type="OrthoDB" id="9801223at2"/>
<keyword evidence="1" id="KW-0349">Heme</keyword>
<dbReference type="PANTHER" id="PTHR43396:SF6">
    <property type="entry name" value="ABL201WP"/>
    <property type="match status" value="1"/>
</dbReference>
<keyword evidence="1" id="KW-0813">Transport</keyword>
<dbReference type="EMBL" id="PGCP01000012">
    <property type="protein sequence ID" value="PJC93643.1"/>
    <property type="molecule type" value="Genomic_DNA"/>
</dbReference>
<evidence type="ECO:0000313" key="3">
    <source>
        <dbReference type="EMBL" id="PJC93643.1"/>
    </source>
</evidence>
<dbReference type="RefSeq" id="WP_100859603.1">
    <property type="nucleotide sequence ID" value="NZ_PGCP01000012.1"/>
</dbReference>
<dbReference type="SUPFAM" id="SSF46458">
    <property type="entry name" value="Globin-like"/>
    <property type="match status" value="1"/>
</dbReference>
<protein>
    <submittedName>
        <fullName evidence="3">Globin</fullName>
    </submittedName>
</protein>
<dbReference type="AlphaFoldDB" id="A0A2M8HAR5"/>
<feature type="domain" description="Globin" evidence="2">
    <location>
        <begin position="1"/>
        <end position="134"/>
    </location>
</feature>
<keyword evidence="1" id="KW-0479">Metal-binding</keyword>
<dbReference type="InterPro" id="IPR009050">
    <property type="entry name" value="Globin-like_sf"/>
</dbReference>
<keyword evidence="1" id="KW-0408">Iron</keyword>
<gene>
    <name evidence="3" type="ORF">CUC44_08890</name>
</gene>
<dbReference type="InterPro" id="IPR000971">
    <property type="entry name" value="Globin"/>
</dbReference>
<dbReference type="GO" id="GO:0071949">
    <property type="term" value="F:FAD binding"/>
    <property type="evidence" value="ECO:0007669"/>
    <property type="project" value="TreeGrafter"/>
</dbReference>
<accession>A0A2M8HAR5</accession>
<dbReference type="GO" id="GO:0020037">
    <property type="term" value="F:heme binding"/>
    <property type="evidence" value="ECO:0007669"/>
    <property type="project" value="InterPro"/>
</dbReference>
<evidence type="ECO:0000313" key="4">
    <source>
        <dbReference type="Proteomes" id="UP000232060"/>
    </source>
</evidence>
<dbReference type="GO" id="GO:0005344">
    <property type="term" value="F:oxygen carrier activity"/>
    <property type="evidence" value="ECO:0007669"/>
    <property type="project" value="UniProtKB-KW"/>
</dbReference>
<dbReference type="Gene3D" id="1.10.490.10">
    <property type="entry name" value="Globins"/>
    <property type="match status" value="1"/>
</dbReference>
<dbReference type="GO" id="GO:0046210">
    <property type="term" value="P:nitric oxide catabolic process"/>
    <property type="evidence" value="ECO:0007669"/>
    <property type="project" value="TreeGrafter"/>
</dbReference>